<organism evidence="21 22">
    <name type="scientific">Tetrahymena thermophila (strain SB210)</name>
    <dbReference type="NCBI Taxonomy" id="312017"/>
    <lineage>
        <taxon>Eukaryota</taxon>
        <taxon>Sar</taxon>
        <taxon>Alveolata</taxon>
        <taxon>Ciliophora</taxon>
        <taxon>Intramacronucleata</taxon>
        <taxon>Oligohymenophorea</taxon>
        <taxon>Hymenostomatida</taxon>
        <taxon>Tetrahymenina</taxon>
        <taxon>Tetrahymenidae</taxon>
        <taxon>Tetrahymena</taxon>
    </lineage>
</organism>
<evidence type="ECO:0000256" key="4">
    <source>
        <dbReference type="ARBA" id="ARBA00004514"/>
    </source>
</evidence>
<reference evidence="22" key="1">
    <citation type="journal article" date="2006" name="PLoS Biol.">
        <title>Macronuclear genome sequence of the ciliate Tetrahymena thermophila, a model eukaryote.</title>
        <authorList>
            <person name="Eisen J.A."/>
            <person name="Coyne R.S."/>
            <person name="Wu M."/>
            <person name="Wu D."/>
            <person name="Thiagarajan M."/>
            <person name="Wortman J.R."/>
            <person name="Badger J.H."/>
            <person name="Ren Q."/>
            <person name="Amedeo P."/>
            <person name="Jones K.M."/>
            <person name="Tallon L.J."/>
            <person name="Delcher A.L."/>
            <person name="Salzberg S.L."/>
            <person name="Silva J.C."/>
            <person name="Haas B.J."/>
            <person name="Majoros W.H."/>
            <person name="Farzad M."/>
            <person name="Carlton J.M."/>
            <person name="Smith R.K. Jr."/>
            <person name="Garg J."/>
            <person name="Pearlman R.E."/>
            <person name="Karrer K.M."/>
            <person name="Sun L."/>
            <person name="Manning G."/>
            <person name="Elde N.C."/>
            <person name="Turkewitz A.P."/>
            <person name="Asai D.J."/>
            <person name="Wilkes D.E."/>
            <person name="Wang Y."/>
            <person name="Cai H."/>
            <person name="Collins K."/>
            <person name="Stewart B.A."/>
            <person name="Lee S.R."/>
            <person name="Wilamowska K."/>
            <person name="Weinberg Z."/>
            <person name="Ruzzo W.L."/>
            <person name="Wloga D."/>
            <person name="Gaertig J."/>
            <person name="Frankel J."/>
            <person name="Tsao C.-C."/>
            <person name="Gorovsky M.A."/>
            <person name="Keeling P.J."/>
            <person name="Waller R.F."/>
            <person name="Patron N.J."/>
            <person name="Cherry J.M."/>
            <person name="Stover N.A."/>
            <person name="Krieger C.J."/>
            <person name="del Toro C."/>
            <person name="Ryder H.F."/>
            <person name="Williamson S.C."/>
            <person name="Barbeau R.A."/>
            <person name="Hamilton E.P."/>
            <person name="Orias E."/>
        </authorList>
    </citation>
    <scope>NUCLEOTIDE SEQUENCE [LARGE SCALE GENOMIC DNA]</scope>
    <source>
        <strain evidence="22">SB210</strain>
    </source>
</reference>
<dbReference type="SMART" id="SM00028">
    <property type="entry name" value="TPR"/>
    <property type="match status" value="3"/>
</dbReference>
<keyword evidence="13" id="KW-0963">Cytoplasm</keyword>
<dbReference type="RefSeq" id="XP_001016358.1">
    <property type="nucleotide sequence ID" value="XM_001016358.1"/>
</dbReference>
<dbReference type="GO" id="GO:0005740">
    <property type="term" value="C:mitochondrial envelope"/>
    <property type="evidence" value="ECO:0007669"/>
    <property type="project" value="TreeGrafter"/>
</dbReference>
<dbReference type="InterPro" id="IPR001179">
    <property type="entry name" value="PPIase_FKBP_dom"/>
</dbReference>
<dbReference type="SUPFAM" id="SSF48452">
    <property type="entry name" value="TPR-like"/>
    <property type="match status" value="1"/>
</dbReference>
<proteinExistence type="predicted"/>
<dbReference type="OrthoDB" id="292604at2759"/>
<evidence type="ECO:0000256" key="15">
    <source>
        <dbReference type="ARBA" id="ARBA00029866"/>
    </source>
</evidence>
<keyword evidence="13" id="KW-0206">Cytoskeleton</keyword>
<dbReference type="Gene3D" id="1.25.40.10">
    <property type="entry name" value="Tetratricopeptide repeat domain"/>
    <property type="match status" value="1"/>
</dbReference>
<dbReference type="SUPFAM" id="SSF54534">
    <property type="entry name" value="FKBP-like"/>
    <property type="match status" value="1"/>
</dbReference>
<dbReference type="GO" id="GO:0005829">
    <property type="term" value="C:cytosol"/>
    <property type="evidence" value="ECO:0007669"/>
    <property type="project" value="UniProtKB-SubCell"/>
</dbReference>
<dbReference type="PANTHER" id="PTHR46512:SF1">
    <property type="entry name" value="PEPTIDYLPROLYL ISOMERASE"/>
    <property type="match status" value="1"/>
</dbReference>
<dbReference type="InterPro" id="IPR013105">
    <property type="entry name" value="TPR_2"/>
</dbReference>
<evidence type="ECO:0000256" key="13">
    <source>
        <dbReference type="ARBA" id="ARBA00023212"/>
    </source>
</evidence>
<feature type="repeat" description="TPR" evidence="19">
    <location>
        <begin position="211"/>
        <end position="244"/>
    </location>
</feature>
<dbReference type="InterPro" id="IPR011990">
    <property type="entry name" value="TPR-like_helical_dom_sf"/>
</dbReference>
<keyword evidence="12" id="KW-0496">Mitochondrion</keyword>
<evidence type="ECO:0000256" key="10">
    <source>
        <dbReference type="ARBA" id="ARBA00022803"/>
    </source>
</evidence>
<dbReference type="InParanoid" id="I7M1D4"/>
<evidence type="ECO:0000256" key="5">
    <source>
        <dbReference type="ARBA" id="ARBA00017417"/>
    </source>
</evidence>
<comment type="subcellular location">
    <subcellularLocation>
        <location evidence="3">Cytoplasm</location>
        <location evidence="3">Cytoskeleton</location>
    </subcellularLocation>
    <subcellularLocation>
        <location evidence="4">Cytoplasm</location>
        <location evidence="4">Cytosol</location>
    </subcellularLocation>
    <subcellularLocation>
        <location evidence="2">Mitochondrion</location>
    </subcellularLocation>
    <subcellularLocation>
        <location evidence="1">Nucleus</location>
    </subcellularLocation>
</comment>
<dbReference type="Gene3D" id="3.10.50.40">
    <property type="match status" value="1"/>
</dbReference>
<evidence type="ECO:0000256" key="2">
    <source>
        <dbReference type="ARBA" id="ARBA00004173"/>
    </source>
</evidence>
<dbReference type="InterPro" id="IPR019734">
    <property type="entry name" value="TPR_rpt"/>
</dbReference>
<dbReference type="GO" id="GO:0005634">
    <property type="term" value="C:nucleus"/>
    <property type="evidence" value="ECO:0007669"/>
    <property type="project" value="UniProtKB-SubCell"/>
</dbReference>
<evidence type="ECO:0000256" key="9">
    <source>
        <dbReference type="ARBA" id="ARBA00022737"/>
    </source>
</evidence>
<feature type="repeat" description="TPR" evidence="19">
    <location>
        <begin position="177"/>
        <end position="210"/>
    </location>
</feature>
<dbReference type="InterPro" id="IPR050754">
    <property type="entry name" value="FKBP4/5/8-like"/>
</dbReference>
<protein>
    <recommendedName>
        <fullName evidence="5">Peptidyl-prolyl cis-trans isomerase FKBP4</fullName>
    </recommendedName>
    <alternativeName>
        <fullName evidence="16">52 kDa FK506-binding protein</fullName>
    </alternativeName>
    <alternativeName>
        <fullName evidence="17">FK506-binding protein 4</fullName>
    </alternativeName>
    <alternativeName>
        <fullName evidence="15">HSP-binding immunophilin</fullName>
    </alternativeName>
    <alternativeName>
        <fullName evidence="18">Immunophilin FKBP52</fullName>
    </alternativeName>
</protein>
<keyword evidence="14" id="KW-0539">Nucleus</keyword>
<dbReference type="GeneID" id="7839736"/>
<evidence type="ECO:0000313" key="22">
    <source>
        <dbReference type="Proteomes" id="UP000009168"/>
    </source>
</evidence>
<dbReference type="GO" id="GO:0016020">
    <property type="term" value="C:membrane"/>
    <property type="evidence" value="ECO:0007669"/>
    <property type="project" value="TreeGrafter"/>
</dbReference>
<dbReference type="GO" id="GO:0044183">
    <property type="term" value="F:protein folding chaperone"/>
    <property type="evidence" value="ECO:0007669"/>
    <property type="project" value="TreeGrafter"/>
</dbReference>
<keyword evidence="6" id="KW-0488">Methylation</keyword>
<keyword evidence="9" id="KW-0677">Repeat</keyword>
<name>I7M1D4_TETTS</name>
<accession>I7M1D4</accession>
<evidence type="ECO:0000313" key="21">
    <source>
        <dbReference type="EMBL" id="EAR96113.1"/>
    </source>
</evidence>
<keyword evidence="11" id="KW-0007">Acetylation</keyword>
<gene>
    <name evidence="21" type="ORF">TTHERM_00128770</name>
</gene>
<evidence type="ECO:0000256" key="17">
    <source>
        <dbReference type="ARBA" id="ARBA00032638"/>
    </source>
</evidence>
<evidence type="ECO:0000256" key="7">
    <source>
        <dbReference type="ARBA" id="ARBA00022553"/>
    </source>
</evidence>
<dbReference type="HOGENOM" id="CLU_1017334_0_0_1"/>
<evidence type="ECO:0000256" key="14">
    <source>
        <dbReference type="ARBA" id="ARBA00023242"/>
    </source>
</evidence>
<dbReference type="Proteomes" id="UP000009168">
    <property type="component" value="Unassembled WGS sequence"/>
</dbReference>
<keyword evidence="7" id="KW-0597">Phosphoprotein</keyword>
<dbReference type="STRING" id="312017.I7M1D4"/>
<evidence type="ECO:0000256" key="18">
    <source>
        <dbReference type="ARBA" id="ARBA00033355"/>
    </source>
</evidence>
<dbReference type="Pfam" id="PF00254">
    <property type="entry name" value="FKBP_C"/>
    <property type="match status" value="1"/>
</dbReference>
<evidence type="ECO:0000256" key="11">
    <source>
        <dbReference type="ARBA" id="ARBA00022990"/>
    </source>
</evidence>
<keyword evidence="22" id="KW-1185">Reference proteome</keyword>
<dbReference type="KEGG" id="tet:TTHERM_00128770"/>
<dbReference type="GO" id="GO:0012505">
    <property type="term" value="C:endomembrane system"/>
    <property type="evidence" value="ECO:0007669"/>
    <property type="project" value="TreeGrafter"/>
</dbReference>
<dbReference type="GO" id="GO:0005874">
    <property type="term" value="C:microtubule"/>
    <property type="evidence" value="ECO:0007669"/>
    <property type="project" value="UniProtKB-KW"/>
</dbReference>
<evidence type="ECO:0000256" key="6">
    <source>
        <dbReference type="ARBA" id="ARBA00022481"/>
    </source>
</evidence>
<keyword evidence="8" id="KW-0493">Microtubule</keyword>
<sequence length="274" mass="31838">MTAFTNVDEKGLLQKQIIKDGIGDCPEKYREVYVYFVLRNERGDLITGTESQPYKVVMGRGDSFQFMEQLLLTMKLGERILAKIDKQLVKDDKKLSKLVNNEEMNLELEIEIVRLMNYRNSLWELESDDREALVQTIKNQGNEFIKNKEYQNATYKYESGLKTIKNDQNSVFDEVQQSLLNNLSLAYLKNNQFAECIETATEALKSQPSNVKLLYRRAQAYSGTQEYEKAKSDLKEGLKLDPNNAELQKELNALINKEKIQIEKEKKVYANMFK</sequence>
<evidence type="ECO:0000256" key="12">
    <source>
        <dbReference type="ARBA" id="ARBA00023128"/>
    </source>
</evidence>
<dbReference type="PROSITE" id="PS50005">
    <property type="entry name" value="TPR"/>
    <property type="match status" value="2"/>
</dbReference>
<dbReference type="PANTHER" id="PTHR46512">
    <property type="entry name" value="PEPTIDYLPROLYL ISOMERASE"/>
    <property type="match status" value="1"/>
</dbReference>
<dbReference type="EMBL" id="GG662699">
    <property type="protein sequence ID" value="EAR96113.1"/>
    <property type="molecule type" value="Genomic_DNA"/>
</dbReference>
<dbReference type="AlphaFoldDB" id="I7M1D4"/>
<keyword evidence="21" id="KW-0413">Isomerase</keyword>
<dbReference type="Pfam" id="PF13181">
    <property type="entry name" value="TPR_8"/>
    <property type="match status" value="1"/>
</dbReference>
<evidence type="ECO:0000256" key="19">
    <source>
        <dbReference type="PROSITE-ProRule" id="PRU00339"/>
    </source>
</evidence>
<dbReference type="InterPro" id="IPR046357">
    <property type="entry name" value="PPIase_dom_sf"/>
</dbReference>
<evidence type="ECO:0000256" key="8">
    <source>
        <dbReference type="ARBA" id="ARBA00022701"/>
    </source>
</evidence>
<evidence type="ECO:0000259" key="20">
    <source>
        <dbReference type="Pfam" id="PF00254"/>
    </source>
</evidence>
<dbReference type="Pfam" id="PF07719">
    <property type="entry name" value="TPR_2"/>
    <property type="match status" value="1"/>
</dbReference>
<keyword evidence="10 19" id="KW-0802">TPR repeat</keyword>
<evidence type="ECO:0000256" key="1">
    <source>
        <dbReference type="ARBA" id="ARBA00004123"/>
    </source>
</evidence>
<evidence type="ECO:0000256" key="16">
    <source>
        <dbReference type="ARBA" id="ARBA00031005"/>
    </source>
</evidence>
<feature type="domain" description="PPIase FKBP-type" evidence="20">
    <location>
        <begin position="26"/>
        <end position="111"/>
    </location>
</feature>
<dbReference type="SMR" id="I7M1D4"/>
<evidence type="ECO:0000256" key="3">
    <source>
        <dbReference type="ARBA" id="ARBA00004245"/>
    </source>
</evidence>
<dbReference type="OMA" id="YHSPATK"/>
<dbReference type="GO" id="GO:0003755">
    <property type="term" value="F:peptidyl-prolyl cis-trans isomerase activity"/>
    <property type="evidence" value="ECO:0007669"/>
    <property type="project" value="InterPro"/>
</dbReference>
<dbReference type="eggNOG" id="KOG0546">
    <property type="taxonomic scope" value="Eukaryota"/>
</dbReference>